<dbReference type="KEGG" id="mcit:NCTC10181_00469"/>
<keyword evidence="3" id="KW-0812">Transmembrane</keyword>
<organism evidence="5 6">
    <name type="scientific">Mycoplasmopsis citelli</name>
    <dbReference type="NCBI Taxonomy" id="171281"/>
    <lineage>
        <taxon>Bacteria</taxon>
        <taxon>Bacillati</taxon>
        <taxon>Mycoplasmatota</taxon>
        <taxon>Mycoplasmoidales</taxon>
        <taxon>Metamycoplasmataceae</taxon>
        <taxon>Mycoplasmopsis</taxon>
    </lineage>
</organism>
<dbReference type="EMBL" id="LR215036">
    <property type="protein sequence ID" value="VEU74615.1"/>
    <property type="molecule type" value="Genomic_DNA"/>
</dbReference>
<feature type="transmembrane region" description="Helical" evidence="3">
    <location>
        <begin position="27"/>
        <end position="45"/>
    </location>
</feature>
<dbReference type="InterPro" id="IPR050266">
    <property type="entry name" value="AB_hydrolase_sf"/>
</dbReference>
<protein>
    <submittedName>
        <fullName evidence="5">Putative esterase/lipase</fullName>
    </submittedName>
</protein>
<dbReference type="PRINTS" id="PR00111">
    <property type="entry name" value="ABHYDROLASE"/>
</dbReference>
<dbReference type="AlphaFoldDB" id="A0A449B244"/>
<dbReference type="InterPro" id="IPR029058">
    <property type="entry name" value="AB_hydrolase_fold"/>
</dbReference>
<keyword evidence="3" id="KW-1133">Transmembrane helix</keyword>
<dbReference type="GO" id="GO:0016020">
    <property type="term" value="C:membrane"/>
    <property type="evidence" value="ECO:0007669"/>
    <property type="project" value="TreeGrafter"/>
</dbReference>
<reference evidence="5 6" key="1">
    <citation type="submission" date="2019-01" db="EMBL/GenBank/DDBJ databases">
        <authorList>
            <consortium name="Pathogen Informatics"/>
        </authorList>
    </citation>
    <scope>NUCLEOTIDE SEQUENCE [LARGE SCALE GENOMIC DNA]</scope>
    <source>
        <strain evidence="5 6">NCTC10181</strain>
    </source>
</reference>
<keyword evidence="6" id="KW-1185">Reference proteome</keyword>
<evidence type="ECO:0000313" key="6">
    <source>
        <dbReference type="Proteomes" id="UP000290985"/>
    </source>
</evidence>
<evidence type="ECO:0000256" key="1">
    <source>
        <dbReference type="ARBA" id="ARBA00006989"/>
    </source>
</evidence>
<dbReference type="OrthoDB" id="397642at2"/>
<dbReference type="PANTHER" id="PTHR43798">
    <property type="entry name" value="MONOACYLGLYCEROL LIPASE"/>
    <property type="match status" value="1"/>
</dbReference>
<evidence type="ECO:0000256" key="2">
    <source>
        <dbReference type="ARBA" id="ARBA00022487"/>
    </source>
</evidence>
<keyword evidence="2" id="KW-0378">Hydrolase</keyword>
<dbReference type="SUPFAM" id="SSF53474">
    <property type="entry name" value="alpha/beta-Hydrolases"/>
    <property type="match status" value="1"/>
</dbReference>
<dbReference type="RefSeq" id="WP_129725427.1">
    <property type="nucleotide sequence ID" value="NZ_LR215036.1"/>
</dbReference>
<comment type="similarity">
    <text evidence="1">Belongs to the lipase/esterase LIP3/BchO family.</text>
</comment>
<dbReference type="InterPro" id="IPR000073">
    <property type="entry name" value="AB_hydrolase_1"/>
</dbReference>
<dbReference type="Proteomes" id="UP000290985">
    <property type="component" value="Chromosome"/>
</dbReference>
<dbReference type="Gene3D" id="3.40.50.1820">
    <property type="entry name" value="alpha/beta hydrolase"/>
    <property type="match status" value="1"/>
</dbReference>
<keyword evidence="2" id="KW-0719">Serine esterase</keyword>
<proteinExistence type="inferred from homology"/>
<sequence length="269" mass="30955">MKTNKVTINNFEINYLYENKENSDKPLVLFFHGFGGTFTIFLPLLRLQRDFRFAALDFPGCGESSSANDLTLEQYFDVVKKFLDNVLKEEKEIYLVSHSLGSASALSLNKEPQIKATLLLSPFNEFVKYNQYANELPHWVLPDDEEGCIVACENLFYQKTEKVTAVAKYLCQGSPEGYVIKKKKFQHMVDNQLKNEVYLESVISNLYKNATNVSVLTGDTDRYTPIEQMEKLNQKYNIDVEVIPKTGHAIMTERPQEVINKLNQIIKNR</sequence>
<dbReference type="GO" id="GO:0052689">
    <property type="term" value="F:carboxylic ester hydrolase activity"/>
    <property type="evidence" value="ECO:0007669"/>
    <property type="project" value="UniProtKB-KW"/>
</dbReference>
<keyword evidence="3" id="KW-0472">Membrane</keyword>
<name>A0A449B244_9BACT</name>
<gene>
    <name evidence="5" type="primary">lip</name>
    <name evidence="5" type="ORF">NCTC10181_00469</name>
</gene>
<evidence type="ECO:0000259" key="4">
    <source>
        <dbReference type="Pfam" id="PF12697"/>
    </source>
</evidence>
<accession>A0A449B244</accession>
<dbReference type="PANTHER" id="PTHR43798:SF33">
    <property type="entry name" value="HYDROLASE, PUTATIVE (AFU_ORTHOLOGUE AFUA_2G14860)-RELATED"/>
    <property type="match status" value="1"/>
</dbReference>
<feature type="domain" description="AB hydrolase-1" evidence="4">
    <location>
        <begin position="28"/>
        <end position="259"/>
    </location>
</feature>
<evidence type="ECO:0000256" key="3">
    <source>
        <dbReference type="SAM" id="Phobius"/>
    </source>
</evidence>
<dbReference type="Pfam" id="PF12697">
    <property type="entry name" value="Abhydrolase_6"/>
    <property type="match status" value="1"/>
</dbReference>
<evidence type="ECO:0000313" key="5">
    <source>
        <dbReference type="EMBL" id="VEU74615.1"/>
    </source>
</evidence>